<dbReference type="InterPro" id="IPR016024">
    <property type="entry name" value="ARM-type_fold"/>
</dbReference>
<sequence length="708" mass="80286">MSTGPLGDGYRLHRFVWEQSAVAYGVSTMADAQYAPLTAAVVRTLTDKLYEKRKAAALDIEKQVRELFQASQLSQIEKLLAVLKDLTLSQNAHARTGGLIGLAAAAIGLGKNTSEYTSQLIEPVLTCFNDPDSRVRYYACESSYNIIKMCRGSSLSHFNELFETLWRLSADSDLNVRSGSELLDRLLKDIVVASSTFDVAHLMVLVRERIYAQNSSNRKFIVSWLSTMLTASQTSIVPYLPEVLDGLFQMLGDGQSGVRDATEVVLEQFLERLQQDQPEDEVNLCNMVNVLIVHATREGTMLTRRTALIWLSRFIELRSTRLLPYLSAYLTAVLPYLSDYHLKAIEINKCLMGLFTGDAEVKIDAIIEVLLTHIKHEQRETRMAVLNWIRHLHKNAPAKIFPYMDRIFPTLLSMLSDTCDDVLLLDLQLLSDVCEEKSTNLIDIEELHLDADIKKQLSSLSPYLVKFAVSLLKMFRDDALLLSERGVLIIRQLCLLLDPSHIYRCLSVLLICEENVEFVSQMVAMLNGILLTATELFEMRDHLKALENEEYVSLFECLYRSWAYQPIALLGLCILSQNYEHASQLAGYLWRLDITADVLVEIDRLVQLIESPILAYVRLDLLSAEHQRPLASVLSALLMLLPQTDGFNTLHKRLQCIPSLTLLDATPKPTSRSKVNFAKLLKHFHRICEEQRKSIREKHRQLLIASAQ</sequence>
<dbReference type="InterPro" id="IPR026825">
    <property type="entry name" value="Vac14"/>
</dbReference>
<comment type="caution">
    <text evidence="9">The sequence shown here is derived from an EMBL/GenBank/DDBJ whole genome shotgun (WGS) entry which is preliminary data.</text>
</comment>
<reference evidence="9 10" key="1">
    <citation type="submission" date="2014-11" db="EMBL/GenBank/DDBJ databases">
        <title>Genetic blueprint of the zoonotic pathogen Toxocara canis.</title>
        <authorList>
            <person name="Zhu X.-Q."/>
            <person name="Korhonen P.K."/>
            <person name="Cai H."/>
            <person name="Young N.D."/>
            <person name="Nejsum P."/>
            <person name="von Samson-Himmelstjerna G."/>
            <person name="Boag P.R."/>
            <person name="Tan P."/>
            <person name="Li Q."/>
            <person name="Min J."/>
            <person name="Yang Y."/>
            <person name="Wang X."/>
            <person name="Fang X."/>
            <person name="Hall R.S."/>
            <person name="Hofmann A."/>
            <person name="Sternberg P.W."/>
            <person name="Jex A.R."/>
            <person name="Gasser R.B."/>
        </authorList>
    </citation>
    <scope>NUCLEOTIDE SEQUENCE [LARGE SCALE GENOMIC DNA]</scope>
    <source>
        <strain evidence="9">PN_DK_2014</strain>
    </source>
</reference>
<comment type="function">
    <text evidence="6">Scaffold protein component of the PI(3,5)P2 regulatory complex which regulates both the synthesis and turnover of phosphatidylinositol 3,5-bisphosphate (PtdIns(3,5)P2). Pentamerizes into a star-shaped structure and nucleates the assembly of the complex. The pentamer binds a single copy each of PIKFYVE and FIG4 and coordinates both PIKfyve kinase activity and FIG4 phosphatase activity, being required to maintain normal levels of phosphatidylinositol 3-phosphate (PtdIns(3)P) and phosphatidylinositol 5-phosphate (PtdIns(5)P). Plays a role in the biogenesis of endosome carrier vesicles (ECV) / multivesicular bodies (MVB) transport intermediates from early endosomes.</text>
</comment>
<dbReference type="PANTHER" id="PTHR16023:SF0">
    <property type="entry name" value="PROTEIN VAC14 HOMOLOG"/>
    <property type="match status" value="1"/>
</dbReference>
<evidence type="ECO:0000256" key="4">
    <source>
        <dbReference type="ARBA" id="ARBA00022737"/>
    </source>
</evidence>
<evidence type="ECO:0000256" key="3">
    <source>
        <dbReference type="ARBA" id="ARBA00013840"/>
    </source>
</evidence>
<evidence type="ECO:0000313" key="9">
    <source>
        <dbReference type="EMBL" id="KHN77934.1"/>
    </source>
</evidence>
<dbReference type="Proteomes" id="UP000031036">
    <property type="component" value="Unassembled WGS sequence"/>
</dbReference>
<evidence type="ECO:0000256" key="7">
    <source>
        <dbReference type="ARBA" id="ARBA00047092"/>
    </source>
</evidence>
<comment type="subcellular location">
    <subcellularLocation>
        <location evidence="1">Endomembrane system</location>
    </subcellularLocation>
</comment>
<comment type="similarity">
    <text evidence="2">Belongs to the VAC14 family.</text>
</comment>
<dbReference type="GO" id="GO:0006661">
    <property type="term" value="P:phosphatidylinositol biosynthetic process"/>
    <property type="evidence" value="ECO:0007669"/>
    <property type="project" value="InterPro"/>
</dbReference>
<dbReference type="InterPro" id="IPR021841">
    <property type="entry name" value="VAC14_Fig4p-bd"/>
</dbReference>
<name>A0A0B2V8U4_TOXCA</name>
<evidence type="ECO:0000256" key="6">
    <source>
        <dbReference type="ARBA" id="ARBA00045654"/>
    </source>
</evidence>
<keyword evidence="4" id="KW-0677">Repeat</keyword>
<dbReference type="GO" id="GO:0070772">
    <property type="term" value="C:PAS complex"/>
    <property type="evidence" value="ECO:0007669"/>
    <property type="project" value="InterPro"/>
</dbReference>
<dbReference type="OMA" id="QCYQHVS"/>
<organism evidence="9 10">
    <name type="scientific">Toxocara canis</name>
    <name type="common">Canine roundworm</name>
    <dbReference type="NCBI Taxonomy" id="6265"/>
    <lineage>
        <taxon>Eukaryota</taxon>
        <taxon>Metazoa</taxon>
        <taxon>Ecdysozoa</taxon>
        <taxon>Nematoda</taxon>
        <taxon>Chromadorea</taxon>
        <taxon>Rhabditida</taxon>
        <taxon>Spirurina</taxon>
        <taxon>Ascaridomorpha</taxon>
        <taxon>Ascaridoidea</taxon>
        <taxon>Toxocaridae</taxon>
        <taxon>Toxocara</taxon>
    </lineage>
</organism>
<gene>
    <name evidence="9" type="primary">VAC14</name>
    <name evidence="9" type="ORF">Tcan_18376</name>
</gene>
<evidence type="ECO:0000313" key="10">
    <source>
        <dbReference type="Proteomes" id="UP000031036"/>
    </source>
</evidence>
<dbReference type="AlphaFoldDB" id="A0A0B2V8U4"/>
<dbReference type="Gene3D" id="1.25.10.10">
    <property type="entry name" value="Leucine-rich Repeat Variant"/>
    <property type="match status" value="2"/>
</dbReference>
<dbReference type="PANTHER" id="PTHR16023">
    <property type="entry name" value="TAX1 BINDING PROTEIN-RELATED"/>
    <property type="match status" value="1"/>
</dbReference>
<keyword evidence="5" id="KW-0472">Membrane</keyword>
<dbReference type="Pfam" id="PF12755">
    <property type="entry name" value="Vac14_Fab1_bd"/>
    <property type="match status" value="1"/>
</dbReference>
<dbReference type="OrthoDB" id="5574975at2759"/>
<dbReference type="EMBL" id="JPKZ01002211">
    <property type="protein sequence ID" value="KHN77934.1"/>
    <property type="molecule type" value="Genomic_DNA"/>
</dbReference>
<dbReference type="Pfam" id="PF11916">
    <property type="entry name" value="Vac14_Fig4_bd"/>
    <property type="match status" value="1"/>
</dbReference>
<dbReference type="InterPro" id="IPR011989">
    <property type="entry name" value="ARM-like"/>
</dbReference>
<evidence type="ECO:0000256" key="1">
    <source>
        <dbReference type="ARBA" id="ARBA00004308"/>
    </source>
</evidence>
<evidence type="ECO:0000256" key="2">
    <source>
        <dbReference type="ARBA" id="ARBA00010225"/>
    </source>
</evidence>
<protein>
    <recommendedName>
        <fullName evidence="3">Protein VAC14 homolog</fullName>
    </recommendedName>
</protein>
<comment type="subunit">
    <text evidence="7">Forms pentamers. Component of the PI(3,5)P2 regulatory complex/PAS complex, at least composed of PIKFYVE, FIG4 and VAC14. VAC14 nucleates the assembly of the complex and serves as a scaffold by pentamerizing into a star-shaped structure, which can bind a single copy each of PIKFYVE and FIG4 and coordinates their activities. Interacts with NOS1.</text>
</comment>
<evidence type="ECO:0000259" key="8">
    <source>
        <dbReference type="Pfam" id="PF11916"/>
    </source>
</evidence>
<dbReference type="STRING" id="6265.A0A0B2V8U4"/>
<dbReference type="GO" id="GO:0010008">
    <property type="term" value="C:endosome membrane"/>
    <property type="evidence" value="ECO:0007669"/>
    <property type="project" value="TreeGrafter"/>
</dbReference>
<evidence type="ECO:0000256" key="5">
    <source>
        <dbReference type="ARBA" id="ARBA00023136"/>
    </source>
</evidence>
<proteinExistence type="inferred from homology"/>
<accession>A0A0B2V8U4</accession>
<feature type="domain" description="Vacuolar protein 14 C-terminal Fig4-binding" evidence="8">
    <location>
        <begin position="481"/>
        <end position="657"/>
    </location>
</feature>
<keyword evidence="10" id="KW-1185">Reference proteome</keyword>
<dbReference type="SUPFAM" id="SSF48371">
    <property type="entry name" value="ARM repeat"/>
    <property type="match status" value="1"/>
</dbReference>